<comment type="similarity">
    <text evidence="1 18 20">Belongs to the ApbE family.</text>
</comment>
<dbReference type="Proteomes" id="UP000287996">
    <property type="component" value="Unassembled WGS sequence"/>
</dbReference>
<dbReference type="GO" id="GO:0016740">
    <property type="term" value="F:transferase activity"/>
    <property type="evidence" value="ECO:0007669"/>
    <property type="project" value="UniProtKB-UniRule"/>
</dbReference>
<dbReference type="PANTHER" id="PTHR30040">
    <property type="entry name" value="THIAMINE BIOSYNTHESIS LIPOPROTEIN APBE"/>
    <property type="match status" value="1"/>
</dbReference>
<evidence type="ECO:0000256" key="12">
    <source>
        <dbReference type="ARBA" id="ARBA00023136"/>
    </source>
</evidence>
<evidence type="ECO:0000256" key="20">
    <source>
        <dbReference type="RuleBase" id="RU363002"/>
    </source>
</evidence>
<evidence type="ECO:0000256" key="14">
    <source>
        <dbReference type="ARBA" id="ARBA00023288"/>
    </source>
</evidence>
<dbReference type="OrthoDB" id="9778595at2"/>
<evidence type="ECO:0000256" key="5">
    <source>
        <dbReference type="ARBA" id="ARBA00022519"/>
    </source>
</evidence>
<evidence type="ECO:0000256" key="16">
    <source>
        <dbReference type="ARBA" id="ARBA00048540"/>
    </source>
</evidence>
<dbReference type="PANTHER" id="PTHR30040:SF2">
    <property type="entry name" value="FAD:PROTEIN FMN TRANSFERASE"/>
    <property type="match status" value="1"/>
</dbReference>
<keyword evidence="22" id="KW-1185">Reference proteome</keyword>
<evidence type="ECO:0000256" key="10">
    <source>
        <dbReference type="ARBA" id="ARBA00022827"/>
    </source>
</evidence>
<evidence type="ECO:0000256" key="11">
    <source>
        <dbReference type="ARBA" id="ARBA00022842"/>
    </source>
</evidence>
<comment type="caution">
    <text evidence="21">The sequence shown here is derived from an EMBL/GenBank/DDBJ whole genome shotgun (WGS) entry which is preliminary data.</text>
</comment>
<evidence type="ECO:0000256" key="13">
    <source>
        <dbReference type="ARBA" id="ARBA00023139"/>
    </source>
</evidence>
<dbReference type="SUPFAM" id="SSF143631">
    <property type="entry name" value="ApbE-like"/>
    <property type="match status" value="1"/>
</dbReference>
<evidence type="ECO:0000256" key="4">
    <source>
        <dbReference type="ARBA" id="ARBA00022475"/>
    </source>
</evidence>
<dbReference type="FunFam" id="3.10.520.10:FF:000001">
    <property type="entry name" value="FAD:protein FMN transferase"/>
    <property type="match status" value="1"/>
</dbReference>
<dbReference type="PROSITE" id="PS51257">
    <property type="entry name" value="PROKAR_LIPOPROTEIN"/>
    <property type="match status" value="1"/>
</dbReference>
<evidence type="ECO:0000256" key="3">
    <source>
        <dbReference type="ARBA" id="ARBA00016337"/>
    </source>
</evidence>
<protein>
    <recommendedName>
        <fullName evidence="3 18">FAD:protein FMN transferase</fullName>
        <ecNumber evidence="2 18">2.7.1.180</ecNumber>
    </recommendedName>
    <alternativeName>
        <fullName evidence="15 18">Flavin transferase</fullName>
    </alternativeName>
</protein>
<evidence type="ECO:0000313" key="21">
    <source>
        <dbReference type="EMBL" id="RUO79743.1"/>
    </source>
</evidence>
<dbReference type="InterPro" id="IPR024932">
    <property type="entry name" value="ApbE"/>
</dbReference>
<sequence length="340" mass="37984">MLMKHMKVVYLRWLVLFGLAFLVSCSQQPEPIQLQGKTMGTTYHITFYHNDPSVQAKDVQQAVDAVLERVNAQMSTYDPNSELSKFNQSRSTEPKVVSRALEHVVNRALEIADETDGALDITMGPLVNLWGFGPQARPEDVPTESELAAIRPIVGYQKLTLKNHQLAKSNPDVYVDLSSIAKGYGVDRVGVLLEQMGIQHYLVEIGGEIRTRGHKPGDQPWRIAIEKPASIERAVQKIVQLENASLATSGDYRNYYEENGRRYSHIIDPATEAPIQHRLVSVSVLAEDCMSADGYATAMMVLGTEKAKQFAEQHELAIFLISKTEDGFETYASEAFKPYL</sequence>
<dbReference type="GO" id="GO:0046872">
    <property type="term" value="F:metal ion binding"/>
    <property type="evidence" value="ECO:0007669"/>
    <property type="project" value="UniProtKB-UniRule"/>
</dbReference>
<organism evidence="21 22">
    <name type="scientific">Idiomarina tyrosinivorans</name>
    <dbReference type="NCBI Taxonomy" id="1445662"/>
    <lineage>
        <taxon>Bacteria</taxon>
        <taxon>Pseudomonadati</taxon>
        <taxon>Pseudomonadota</taxon>
        <taxon>Gammaproteobacteria</taxon>
        <taxon>Alteromonadales</taxon>
        <taxon>Idiomarinaceae</taxon>
        <taxon>Idiomarina</taxon>
    </lineage>
</organism>
<dbReference type="Pfam" id="PF02424">
    <property type="entry name" value="ApbE"/>
    <property type="match status" value="1"/>
</dbReference>
<reference evidence="21 22" key="1">
    <citation type="journal article" date="2011" name="Front. Microbiol.">
        <title>Genomic signatures of strain selection and enhancement in Bacillus atrophaeus var. globigii, a historical biowarfare simulant.</title>
        <authorList>
            <person name="Gibbons H.S."/>
            <person name="Broomall S.M."/>
            <person name="McNew L.A."/>
            <person name="Daligault H."/>
            <person name="Chapman C."/>
            <person name="Bruce D."/>
            <person name="Karavis M."/>
            <person name="Krepps M."/>
            <person name="McGregor P.A."/>
            <person name="Hong C."/>
            <person name="Park K.H."/>
            <person name="Akmal A."/>
            <person name="Feldman A."/>
            <person name="Lin J.S."/>
            <person name="Chang W.E."/>
            <person name="Higgs B.W."/>
            <person name="Demirev P."/>
            <person name="Lindquist J."/>
            <person name="Liem A."/>
            <person name="Fochler E."/>
            <person name="Read T.D."/>
            <person name="Tapia R."/>
            <person name="Johnson S."/>
            <person name="Bishop-Lilly K.A."/>
            <person name="Detter C."/>
            <person name="Han C."/>
            <person name="Sozhamannan S."/>
            <person name="Rosenzweig C.N."/>
            <person name="Skowronski E.W."/>
        </authorList>
    </citation>
    <scope>NUCLEOTIDE SEQUENCE [LARGE SCALE GENOMIC DNA]</scope>
    <source>
        <strain evidence="21 22">CC-PW-9</strain>
    </source>
</reference>
<keyword evidence="4" id="KW-1003">Cell membrane</keyword>
<keyword evidence="13" id="KW-0564">Palmitate</keyword>
<comment type="subcellular location">
    <subcellularLocation>
        <location evidence="17 20">Cell inner membrane</location>
        <topology evidence="17 20">Lipid-anchor</topology>
        <orientation evidence="17 20">Periplasmic side</orientation>
    </subcellularLocation>
</comment>
<dbReference type="InterPro" id="IPR003374">
    <property type="entry name" value="ApbE-like_sf"/>
</dbReference>
<keyword evidence="9" id="KW-0732">Signal</keyword>
<name>A0A432ZPD3_9GAMM</name>
<comment type="catalytic activity">
    <reaction evidence="16 18 20">
        <text>L-threonyl-[protein] + FAD = FMN-L-threonyl-[protein] + AMP + H(+)</text>
        <dbReference type="Rhea" id="RHEA:36847"/>
        <dbReference type="Rhea" id="RHEA-COMP:11060"/>
        <dbReference type="Rhea" id="RHEA-COMP:11061"/>
        <dbReference type="ChEBI" id="CHEBI:15378"/>
        <dbReference type="ChEBI" id="CHEBI:30013"/>
        <dbReference type="ChEBI" id="CHEBI:57692"/>
        <dbReference type="ChEBI" id="CHEBI:74257"/>
        <dbReference type="ChEBI" id="CHEBI:456215"/>
        <dbReference type="EC" id="2.7.1.180"/>
    </reaction>
</comment>
<dbReference type="GO" id="GO:0005886">
    <property type="term" value="C:plasma membrane"/>
    <property type="evidence" value="ECO:0007669"/>
    <property type="project" value="UniProtKB-SubCell"/>
</dbReference>
<evidence type="ECO:0000256" key="6">
    <source>
        <dbReference type="ARBA" id="ARBA00022630"/>
    </source>
</evidence>
<feature type="binding site" evidence="19">
    <location>
        <position position="179"/>
    </location>
    <ligand>
        <name>Mg(2+)</name>
        <dbReference type="ChEBI" id="CHEBI:18420"/>
    </ligand>
</feature>
<keyword evidence="8 18" id="KW-0479">Metal-binding</keyword>
<keyword evidence="7 18" id="KW-0808">Transferase</keyword>
<keyword evidence="11 18" id="KW-0460">Magnesium</keyword>
<evidence type="ECO:0000256" key="15">
    <source>
        <dbReference type="ARBA" id="ARBA00031306"/>
    </source>
</evidence>
<keyword evidence="14 20" id="KW-0449">Lipoprotein</keyword>
<evidence type="ECO:0000256" key="18">
    <source>
        <dbReference type="PIRNR" id="PIRNR006268"/>
    </source>
</evidence>
<evidence type="ECO:0000256" key="9">
    <source>
        <dbReference type="ARBA" id="ARBA00022729"/>
    </source>
</evidence>
<evidence type="ECO:0000256" key="17">
    <source>
        <dbReference type="ARBA" id="ARBA00060485"/>
    </source>
</evidence>
<evidence type="ECO:0000256" key="2">
    <source>
        <dbReference type="ARBA" id="ARBA00011955"/>
    </source>
</evidence>
<keyword evidence="6 18" id="KW-0285">Flavoprotein</keyword>
<keyword evidence="5 20" id="KW-0997">Cell inner membrane</keyword>
<evidence type="ECO:0000313" key="22">
    <source>
        <dbReference type="Proteomes" id="UP000287996"/>
    </source>
</evidence>
<dbReference type="Gene3D" id="3.10.520.10">
    <property type="entry name" value="ApbE-like domains"/>
    <property type="match status" value="1"/>
</dbReference>
<gene>
    <name evidence="21" type="ORF">CWI84_08910</name>
</gene>
<dbReference type="EC" id="2.7.1.180" evidence="2 18"/>
<comment type="cofactor">
    <cofactor evidence="19">
        <name>Mg(2+)</name>
        <dbReference type="ChEBI" id="CHEBI:18420"/>
    </cofactor>
    <cofactor evidence="19">
        <name>Mn(2+)</name>
        <dbReference type="ChEBI" id="CHEBI:29035"/>
    </cofactor>
    <text evidence="19">Magnesium. Can also use manganese.</text>
</comment>
<evidence type="ECO:0000256" key="1">
    <source>
        <dbReference type="ARBA" id="ARBA00008282"/>
    </source>
</evidence>
<keyword evidence="10 18" id="KW-0274">FAD</keyword>
<keyword evidence="12" id="KW-0472">Membrane</keyword>
<dbReference type="EMBL" id="PIQH01000008">
    <property type="protein sequence ID" value="RUO79743.1"/>
    <property type="molecule type" value="Genomic_DNA"/>
</dbReference>
<evidence type="ECO:0000256" key="7">
    <source>
        <dbReference type="ARBA" id="ARBA00022679"/>
    </source>
</evidence>
<accession>A0A432ZPD3</accession>
<dbReference type="PIRSF" id="PIRSF006268">
    <property type="entry name" value="ApbE"/>
    <property type="match status" value="1"/>
</dbReference>
<proteinExistence type="inferred from homology"/>
<feature type="binding site" evidence="19">
    <location>
        <position position="293"/>
    </location>
    <ligand>
        <name>Mg(2+)</name>
        <dbReference type="ChEBI" id="CHEBI:18420"/>
    </ligand>
</feature>
<evidence type="ECO:0000256" key="8">
    <source>
        <dbReference type="ARBA" id="ARBA00022723"/>
    </source>
</evidence>
<evidence type="ECO:0000256" key="19">
    <source>
        <dbReference type="PIRSR" id="PIRSR006268-2"/>
    </source>
</evidence>
<comment type="function">
    <text evidence="20">Flavin transferase that catalyzes the transfer of the FMN moiety of FAD and its covalent binding to the hydroxyl group of a threonine residue in a target flavoprotein.</text>
</comment>
<dbReference type="AlphaFoldDB" id="A0A432ZPD3"/>
<feature type="binding site" evidence="19">
    <location>
        <position position="297"/>
    </location>
    <ligand>
        <name>Mg(2+)</name>
        <dbReference type="ChEBI" id="CHEBI:18420"/>
    </ligand>
</feature>